<name>A0ABT7WAI2_9FLAO</name>
<evidence type="ECO:0000256" key="2">
    <source>
        <dbReference type="SAM" id="Phobius"/>
    </source>
</evidence>
<accession>A0ABT7WAI2</accession>
<comment type="caution">
    <text evidence="3">The sequence shown here is derived from an EMBL/GenBank/DDBJ whole genome shotgun (WGS) entry which is preliminary data.</text>
</comment>
<keyword evidence="4" id="KW-1185">Reference proteome</keyword>
<feature type="transmembrane region" description="Helical" evidence="2">
    <location>
        <begin position="28"/>
        <end position="50"/>
    </location>
</feature>
<organism evidence="3 4">
    <name type="scientific">Robiginitalea aurantiaca</name>
    <dbReference type="NCBI Taxonomy" id="3056915"/>
    <lineage>
        <taxon>Bacteria</taxon>
        <taxon>Pseudomonadati</taxon>
        <taxon>Bacteroidota</taxon>
        <taxon>Flavobacteriia</taxon>
        <taxon>Flavobacteriales</taxon>
        <taxon>Flavobacteriaceae</taxon>
        <taxon>Robiginitalea</taxon>
    </lineage>
</organism>
<feature type="transmembrane region" description="Helical" evidence="2">
    <location>
        <begin position="62"/>
        <end position="80"/>
    </location>
</feature>
<keyword evidence="2" id="KW-0472">Membrane</keyword>
<dbReference type="RefSeq" id="WP_289723292.1">
    <property type="nucleotide sequence ID" value="NZ_JAUDUY010000001.1"/>
</dbReference>
<reference evidence="3" key="1">
    <citation type="submission" date="2023-06" db="EMBL/GenBank/DDBJ databases">
        <title>Robiginitalea aurantiacus sp. nov. and Algoriphagus sediminis sp. nov., isolated from coastal sediment.</title>
        <authorList>
            <person name="Zhou Z.Y."/>
            <person name="An J."/>
            <person name="Jia Y.W."/>
            <person name="Du Z.J."/>
        </authorList>
    </citation>
    <scope>NUCLEOTIDE SEQUENCE</scope>
    <source>
        <strain evidence="3">M39</strain>
    </source>
</reference>
<dbReference type="EMBL" id="JAUDUY010000001">
    <property type="protein sequence ID" value="MDM9629924.1"/>
    <property type="molecule type" value="Genomic_DNA"/>
</dbReference>
<keyword evidence="2" id="KW-0812">Transmembrane</keyword>
<evidence type="ECO:0000313" key="3">
    <source>
        <dbReference type="EMBL" id="MDM9629924.1"/>
    </source>
</evidence>
<feature type="region of interest" description="Disordered" evidence="1">
    <location>
        <begin position="1"/>
        <end position="25"/>
    </location>
</feature>
<keyword evidence="2" id="KW-1133">Transmembrane helix</keyword>
<sequence length="89" mass="10024">MLQQPPQNKKHKVPKPPEKKEKSPLRHAAELSGIAIEMGVIIYLAAQGGIWLDEHYQTEKRLFTAICTILGVGISLWVVLKQLKRLNSP</sequence>
<evidence type="ECO:0000256" key="1">
    <source>
        <dbReference type="SAM" id="MobiDB-lite"/>
    </source>
</evidence>
<dbReference type="Pfam" id="PF09527">
    <property type="entry name" value="ATPase_gene1"/>
    <property type="match status" value="1"/>
</dbReference>
<feature type="compositionally biased region" description="Basic and acidic residues" evidence="1">
    <location>
        <begin position="15"/>
        <end position="25"/>
    </location>
</feature>
<dbReference type="InterPro" id="IPR032820">
    <property type="entry name" value="ATPase_put"/>
</dbReference>
<evidence type="ECO:0000313" key="4">
    <source>
        <dbReference type="Proteomes" id="UP001174839"/>
    </source>
</evidence>
<protein>
    <submittedName>
        <fullName evidence="3">AtpZ/AtpI family protein</fullName>
    </submittedName>
</protein>
<dbReference type="Proteomes" id="UP001174839">
    <property type="component" value="Unassembled WGS sequence"/>
</dbReference>
<proteinExistence type="predicted"/>
<gene>
    <name evidence="3" type="ORF">QU605_00465</name>
</gene>